<sequence length="503" mass="57100">MRRGLIVFLLAALLFVFYYFGVDLFGTTAAAVMSIFSTLTVVSIAFVIFMDNRNPSSTLSWILVLGLLPVVGLIFYFLFGQNYFRRRKYDKKAQWDRRIYEWSEKDTLAGIENTAHFSDEQQRILRLSRRLSLTPVSYSSPTAVLTNGGSTFSALLDAMRAARHHIHMEYYIYRADEIGTQIQKLLIQKAREGVEVRFMVDAVGSIQLPRKFLDEMRAAGVKVALFGATKFLLATSRVNYRNHRKIVVIDKSIGFIGGLNVGDEYLSRSKTYGFWRDTHMRIEGDAVSTLQRIFLRDWRHMTNEQPTGPGYFQSKSKPDPELGAVQIIASGPDNDRRTLKHIFFTMITTAKRSVWIATPYFIPDEDILTALRTAALSGLDVRLLFPAKPDKKLPFWASHSYFPILLDAGVKIYEYEKGFLHSKLLIVDGETASIGTANMDMRSFHLNFEVNALLMNNASVARITADFERDLLNTTMIDPAAFGSKRIALRFMESAARLLSPLL</sequence>
<dbReference type="InterPro" id="IPR025202">
    <property type="entry name" value="PLD-like_dom"/>
</dbReference>
<feature type="transmembrane region" description="Helical" evidence="13">
    <location>
        <begin position="5"/>
        <end position="22"/>
    </location>
</feature>
<protein>
    <recommendedName>
        <fullName evidence="13 14">Cardiolipin synthase</fullName>
        <shortName evidence="13">CL synthase</shortName>
        <ecNumber evidence="13 14">2.7.8.-</ecNumber>
    </recommendedName>
</protein>
<dbReference type="GO" id="GO:0008808">
    <property type="term" value="F:cardiolipin synthase activity"/>
    <property type="evidence" value="ECO:0007669"/>
    <property type="project" value="UniProtKB-UniRule"/>
</dbReference>
<keyword evidence="9 13" id="KW-0472">Membrane</keyword>
<dbReference type="GO" id="GO:0032049">
    <property type="term" value="P:cardiolipin biosynthetic process"/>
    <property type="evidence" value="ECO:0007669"/>
    <property type="project" value="UniProtKB-UniRule"/>
</dbReference>
<accession>A0A4Y6UTB8</accession>
<evidence type="ECO:0000256" key="11">
    <source>
        <dbReference type="ARBA" id="ARBA00023264"/>
    </source>
</evidence>
<feature type="active site" evidence="13">
    <location>
        <position position="250"/>
    </location>
</feature>
<keyword evidence="5 13" id="KW-0812">Transmembrane</keyword>
<feature type="domain" description="PLD phosphodiesterase" evidence="15">
    <location>
        <begin position="416"/>
        <end position="443"/>
    </location>
</feature>
<dbReference type="Pfam" id="PF13091">
    <property type="entry name" value="PLDc_2"/>
    <property type="match status" value="2"/>
</dbReference>
<proteinExistence type="inferred from homology"/>
<evidence type="ECO:0000256" key="13">
    <source>
        <dbReference type="HAMAP-Rule" id="MF_01916"/>
    </source>
</evidence>
<keyword evidence="6" id="KW-0677">Repeat</keyword>
<keyword evidence="10 13" id="KW-0594">Phospholipid biosynthesis</keyword>
<evidence type="ECO:0000259" key="15">
    <source>
        <dbReference type="PROSITE" id="PS50035"/>
    </source>
</evidence>
<dbReference type="PANTHER" id="PTHR21248:SF20">
    <property type="entry name" value="CARDIOLIPIN SYNTHASE YWIE-RELATED"/>
    <property type="match status" value="1"/>
</dbReference>
<dbReference type="OrthoDB" id="9762009at2"/>
<organism evidence="16 17">
    <name type="scientific">Saccharibacillus brassicae</name>
    <dbReference type="NCBI Taxonomy" id="2583377"/>
    <lineage>
        <taxon>Bacteria</taxon>
        <taxon>Bacillati</taxon>
        <taxon>Bacillota</taxon>
        <taxon>Bacilli</taxon>
        <taxon>Bacillales</taxon>
        <taxon>Paenibacillaceae</taxon>
        <taxon>Saccharibacillus</taxon>
    </lineage>
</organism>
<dbReference type="InterPro" id="IPR001736">
    <property type="entry name" value="PLipase_D/transphosphatidylase"/>
</dbReference>
<feature type="transmembrane region" description="Helical" evidence="13">
    <location>
        <begin position="61"/>
        <end position="79"/>
    </location>
</feature>
<evidence type="ECO:0000313" key="17">
    <source>
        <dbReference type="Proteomes" id="UP000316968"/>
    </source>
</evidence>
<comment type="subcellular location">
    <subcellularLocation>
        <location evidence="1 13">Cell membrane</location>
        <topology evidence="1 13">Multi-pass membrane protein</topology>
    </subcellularLocation>
</comment>
<dbReference type="GO" id="GO:0005886">
    <property type="term" value="C:plasma membrane"/>
    <property type="evidence" value="ECO:0007669"/>
    <property type="project" value="UniProtKB-SubCell"/>
</dbReference>
<keyword evidence="11 13" id="KW-1208">Phospholipid metabolism</keyword>
<dbReference type="InterPro" id="IPR022924">
    <property type="entry name" value="Cardiolipin_synthase"/>
</dbReference>
<dbReference type="InterPro" id="IPR030874">
    <property type="entry name" value="Cardiolipin_synth_Firmi"/>
</dbReference>
<evidence type="ECO:0000256" key="5">
    <source>
        <dbReference type="ARBA" id="ARBA00022692"/>
    </source>
</evidence>
<gene>
    <name evidence="16" type="primary">cls</name>
    <name evidence="16" type="ORF">FFV09_08635</name>
</gene>
<keyword evidence="4 13" id="KW-0808">Transferase</keyword>
<evidence type="ECO:0000256" key="3">
    <source>
        <dbReference type="ARBA" id="ARBA00022516"/>
    </source>
</evidence>
<feature type="transmembrane region" description="Helical" evidence="13">
    <location>
        <begin position="28"/>
        <end position="49"/>
    </location>
</feature>
<evidence type="ECO:0000256" key="6">
    <source>
        <dbReference type="ARBA" id="ARBA00022737"/>
    </source>
</evidence>
<dbReference type="CDD" id="cd09110">
    <property type="entry name" value="PLDc_CLS_1"/>
    <property type="match status" value="1"/>
</dbReference>
<dbReference type="FunFam" id="3.30.870.10:FF:000021">
    <property type="entry name" value="Cardiolipin synthase"/>
    <property type="match status" value="1"/>
</dbReference>
<evidence type="ECO:0000256" key="9">
    <source>
        <dbReference type="ARBA" id="ARBA00023136"/>
    </source>
</evidence>
<feature type="active site" evidence="13">
    <location>
        <position position="428"/>
    </location>
</feature>
<dbReference type="PANTHER" id="PTHR21248">
    <property type="entry name" value="CARDIOLIPIN SYNTHASE"/>
    <property type="match status" value="1"/>
</dbReference>
<feature type="active site" evidence="13">
    <location>
        <position position="245"/>
    </location>
</feature>
<feature type="active site" evidence="13">
    <location>
        <position position="243"/>
    </location>
</feature>
<keyword evidence="7 13" id="KW-1133">Transmembrane helix</keyword>
<dbReference type="RefSeq" id="WP_141447457.1">
    <property type="nucleotide sequence ID" value="NZ_CP041217.1"/>
</dbReference>
<feature type="active site" evidence="13">
    <location>
        <position position="421"/>
    </location>
</feature>
<dbReference type="CDD" id="cd09112">
    <property type="entry name" value="PLDc_CLS_2"/>
    <property type="match status" value="1"/>
</dbReference>
<comment type="catalytic activity">
    <reaction evidence="13">
        <text>2 a 1,2-diacyl-sn-glycero-3-phospho-(1'-sn-glycerol) = a cardiolipin + glycerol</text>
        <dbReference type="Rhea" id="RHEA:31451"/>
        <dbReference type="ChEBI" id="CHEBI:17754"/>
        <dbReference type="ChEBI" id="CHEBI:62237"/>
        <dbReference type="ChEBI" id="CHEBI:64716"/>
    </reaction>
</comment>
<evidence type="ECO:0000256" key="14">
    <source>
        <dbReference type="NCBIfam" id="TIGR04265"/>
    </source>
</evidence>
<comment type="function">
    <text evidence="12 13">Catalyzes the reversible phosphatidyl group transfer from one phosphatidylglycerol molecule to another to form cardiolipin (CL) (diphosphatidylglycerol) and glycerol.</text>
</comment>
<dbReference type="Proteomes" id="UP000316968">
    <property type="component" value="Chromosome"/>
</dbReference>
<reference evidence="16 17" key="1">
    <citation type="submission" date="2019-06" db="EMBL/GenBank/DDBJ databases">
        <title>Saccharibacillus brassicae sp. nov., an endophytic bacterium isolated from Chinese cabbage seeds (Brassica pekinensis).</title>
        <authorList>
            <person name="Jiang L."/>
            <person name="Lee J."/>
            <person name="Kim S.W."/>
        </authorList>
    </citation>
    <scope>NUCLEOTIDE SEQUENCE [LARGE SCALE GENOMIC DNA]</scope>
    <source>
        <strain evidence="17">KCTC 43072 / ATSA2</strain>
    </source>
</reference>
<dbReference type="InterPro" id="IPR027379">
    <property type="entry name" value="CLS_N"/>
</dbReference>
<keyword evidence="8 13" id="KW-0443">Lipid metabolism</keyword>
<keyword evidence="17" id="KW-1185">Reference proteome</keyword>
<dbReference type="KEGG" id="saca:FFV09_08635"/>
<dbReference type="FunFam" id="3.30.870.10:FF:000014">
    <property type="entry name" value="Cardiolipin synthase"/>
    <property type="match status" value="1"/>
</dbReference>
<dbReference type="SUPFAM" id="SSF56024">
    <property type="entry name" value="Phospholipase D/nuclease"/>
    <property type="match status" value="2"/>
</dbReference>
<dbReference type="EMBL" id="CP041217">
    <property type="protein sequence ID" value="QDH20909.1"/>
    <property type="molecule type" value="Genomic_DNA"/>
</dbReference>
<dbReference type="EC" id="2.7.8.-" evidence="13 14"/>
<name>A0A4Y6UTB8_SACBS</name>
<keyword evidence="2 13" id="KW-1003">Cell membrane</keyword>
<comment type="similarity">
    <text evidence="13">Belongs to the phospholipase D family. Cardiolipin synthase subfamily.</text>
</comment>
<evidence type="ECO:0000313" key="16">
    <source>
        <dbReference type="EMBL" id="QDH20909.1"/>
    </source>
</evidence>
<keyword evidence="3 13" id="KW-0444">Lipid biosynthesis</keyword>
<dbReference type="PROSITE" id="PS50035">
    <property type="entry name" value="PLD"/>
    <property type="match status" value="2"/>
</dbReference>
<dbReference type="NCBIfam" id="TIGR04265">
    <property type="entry name" value="bac_cardiolipin"/>
    <property type="match status" value="1"/>
</dbReference>
<evidence type="ECO:0000256" key="10">
    <source>
        <dbReference type="ARBA" id="ARBA00023209"/>
    </source>
</evidence>
<feature type="domain" description="PLD phosphodiesterase" evidence="15">
    <location>
        <begin position="238"/>
        <end position="265"/>
    </location>
</feature>
<dbReference type="Gene3D" id="3.30.870.10">
    <property type="entry name" value="Endonuclease Chain A"/>
    <property type="match status" value="2"/>
</dbReference>
<evidence type="ECO:0000256" key="1">
    <source>
        <dbReference type="ARBA" id="ARBA00004651"/>
    </source>
</evidence>
<evidence type="ECO:0000256" key="4">
    <source>
        <dbReference type="ARBA" id="ARBA00022679"/>
    </source>
</evidence>
<feature type="active site" evidence="13">
    <location>
        <position position="423"/>
    </location>
</feature>
<dbReference type="HAMAP" id="MF_01916">
    <property type="entry name" value="Cardiolipin_synth_Cls"/>
    <property type="match status" value="1"/>
</dbReference>
<dbReference type="SMART" id="SM00155">
    <property type="entry name" value="PLDc"/>
    <property type="match status" value="2"/>
</dbReference>
<evidence type="ECO:0000256" key="7">
    <source>
        <dbReference type="ARBA" id="ARBA00022989"/>
    </source>
</evidence>
<evidence type="ECO:0000256" key="8">
    <source>
        <dbReference type="ARBA" id="ARBA00023098"/>
    </source>
</evidence>
<dbReference type="Pfam" id="PF13396">
    <property type="entry name" value="PLDc_N"/>
    <property type="match status" value="1"/>
</dbReference>
<evidence type="ECO:0000256" key="2">
    <source>
        <dbReference type="ARBA" id="ARBA00022475"/>
    </source>
</evidence>
<dbReference type="AlphaFoldDB" id="A0A4Y6UTB8"/>
<evidence type="ECO:0000256" key="12">
    <source>
        <dbReference type="ARBA" id="ARBA00057569"/>
    </source>
</evidence>